<feature type="site" description="Interaction with tRNA" evidence="9">
    <location>
        <position position="118"/>
    </location>
</feature>
<reference evidence="12 13" key="1">
    <citation type="journal article" date="2016" name="Int. J. Syst. Evol. Microbiol.">
        <title>Peptococcus simiae sp. nov., isolated from rhesus macaque faeces and emended description of the genus Peptococcus.</title>
        <authorList>
            <person name="Shkoporov A.N."/>
            <person name="Efimov B.A."/>
            <person name="Kondova I."/>
            <person name="Ouwerling B."/>
            <person name="Chaplin A.V."/>
            <person name="Shcherbakova V.A."/>
            <person name="Langermans J.A.M."/>
        </authorList>
    </citation>
    <scope>NUCLEOTIDE SEQUENCE [LARGE SCALE GENOMIC DNA]</scope>
    <source>
        <strain evidence="12 13">M108</strain>
    </source>
</reference>
<feature type="active site" description="Cysteine persulfide intermediate" evidence="9">
    <location>
        <position position="189"/>
    </location>
</feature>
<comment type="similarity">
    <text evidence="9">Belongs to the MnmA/TRMU family.</text>
</comment>
<evidence type="ECO:0000313" key="13">
    <source>
        <dbReference type="Proteomes" id="UP001631949"/>
    </source>
</evidence>
<evidence type="ECO:0000256" key="3">
    <source>
        <dbReference type="ARBA" id="ARBA00022694"/>
    </source>
</evidence>
<comment type="caution">
    <text evidence="9">Lacks conserved residue(s) required for the propagation of feature annotation.</text>
</comment>
<dbReference type="InterPro" id="IPR046885">
    <property type="entry name" value="MnmA-like_C"/>
</dbReference>
<dbReference type="RefSeq" id="WP_408977524.1">
    <property type="nucleotide sequence ID" value="NZ_JBJUVG010000007.1"/>
</dbReference>
<feature type="region of interest" description="Interaction with tRNA" evidence="9">
    <location>
        <begin position="139"/>
        <end position="141"/>
    </location>
</feature>
<evidence type="ECO:0000256" key="5">
    <source>
        <dbReference type="ARBA" id="ARBA00022840"/>
    </source>
</evidence>
<dbReference type="NCBIfam" id="TIGR00420">
    <property type="entry name" value="trmU"/>
    <property type="match status" value="1"/>
</dbReference>
<keyword evidence="4 9" id="KW-0547">Nucleotide-binding</keyword>
<dbReference type="PANTHER" id="PTHR11933">
    <property type="entry name" value="TRNA 5-METHYLAMINOMETHYL-2-THIOURIDYLATE -METHYLTRANSFERASE"/>
    <property type="match status" value="1"/>
</dbReference>
<comment type="subcellular location">
    <subcellularLocation>
        <location evidence="9">Cytoplasm</location>
    </subcellularLocation>
</comment>
<sequence length="343" mass="37490">MKTIALGMSGGVDSSIAVHLLQEAGWQVIGLHLKLLDASGRDNQASRDAQAVADFFGIPLHLVDAREDFKTLVTGPFAEAYRQGRTPNPCVRCNQTIKFGRLWQEAQALGASHLATGHYARILEKDGRFGLYRGLNHKKDQSYFLYGIDRQVLPQVRFPLGDYSKDQVRAMAAQLGLPVASKSDSQEICFIANDDYPAWLEQHCSNLPTQGQFLTPDGQVLGRHQGAWRYTIGQRKGLGLALGYPAYVEDIDAAKGTVTVGDGSGLYRDQLVASQVNWLADDRALSGQGIAKIRSRGEGSPAHWQRTDNRLEVTFDAPVRAITPGQSVVLYDGDRVLGGGIID</sequence>
<dbReference type="InterPro" id="IPR014729">
    <property type="entry name" value="Rossmann-like_a/b/a_fold"/>
</dbReference>
<dbReference type="InterPro" id="IPR004506">
    <property type="entry name" value="MnmA-like"/>
</dbReference>
<feature type="binding site" evidence="9">
    <location>
        <position position="117"/>
    </location>
    <ligand>
        <name>ATP</name>
        <dbReference type="ChEBI" id="CHEBI:30616"/>
    </ligand>
</feature>
<dbReference type="Pfam" id="PF20259">
    <property type="entry name" value="tRNA_Me_trans_M"/>
    <property type="match status" value="1"/>
</dbReference>
<keyword evidence="6 9" id="KW-0694">RNA-binding</keyword>
<keyword evidence="2 9" id="KW-0808">Transferase</keyword>
<evidence type="ECO:0000256" key="9">
    <source>
        <dbReference type="HAMAP-Rule" id="MF_00144"/>
    </source>
</evidence>
<keyword evidence="7" id="KW-1015">Disulfide bond</keyword>
<gene>
    <name evidence="9 12" type="primary">mnmA</name>
    <name evidence="12" type="ORF">ACKQTC_05995</name>
</gene>
<dbReference type="Gene3D" id="2.40.30.10">
    <property type="entry name" value="Translation factors"/>
    <property type="match status" value="1"/>
</dbReference>
<feature type="domain" description="tRNA-specific 2-thiouridylase MnmA-like C-terminal" evidence="10">
    <location>
        <begin position="269"/>
        <end position="342"/>
    </location>
</feature>
<dbReference type="NCBIfam" id="NF001138">
    <property type="entry name" value="PRK00143.1"/>
    <property type="match status" value="1"/>
</dbReference>
<evidence type="ECO:0000256" key="6">
    <source>
        <dbReference type="ARBA" id="ARBA00022884"/>
    </source>
</evidence>
<dbReference type="Proteomes" id="UP001631949">
    <property type="component" value="Unassembled WGS sequence"/>
</dbReference>
<proteinExistence type="inferred from homology"/>
<comment type="caution">
    <text evidence="12">The sequence shown here is derived from an EMBL/GenBank/DDBJ whole genome shotgun (WGS) entry which is preliminary data.</text>
</comment>
<comment type="catalytic activity">
    <reaction evidence="8 9">
        <text>S-sulfanyl-L-cysteinyl-[protein] + uridine(34) in tRNA + AH2 + ATP = 2-thiouridine(34) in tRNA + L-cysteinyl-[protein] + A + AMP + diphosphate + H(+)</text>
        <dbReference type="Rhea" id="RHEA:47032"/>
        <dbReference type="Rhea" id="RHEA-COMP:10131"/>
        <dbReference type="Rhea" id="RHEA-COMP:11726"/>
        <dbReference type="Rhea" id="RHEA-COMP:11727"/>
        <dbReference type="Rhea" id="RHEA-COMP:11728"/>
        <dbReference type="ChEBI" id="CHEBI:13193"/>
        <dbReference type="ChEBI" id="CHEBI:15378"/>
        <dbReference type="ChEBI" id="CHEBI:17499"/>
        <dbReference type="ChEBI" id="CHEBI:29950"/>
        <dbReference type="ChEBI" id="CHEBI:30616"/>
        <dbReference type="ChEBI" id="CHEBI:33019"/>
        <dbReference type="ChEBI" id="CHEBI:61963"/>
        <dbReference type="ChEBI" id="CHEBI:65315"/>
        <dbReference type="ChEBI" id="CHEBI:87170"/>
        <dbReference type="ChEBI" id="CHEBI:456215"/>
        <dbReference type="EC" id="2.8.1.13"/>
    </reaction>
</comment>
<dbReference type="Pfam" id="PF03054">
    <property type="entry name" value="tRNA_Me_trans"/>
    <property type="match status" value="1"/>
</dbReference>
<dbReference type="CDD" id="cd01998">
    <property type="entry name" value="MnmA_TRMU-like"/>
    <property type="match status" value="1"/>
</dbReference>
<keyword evidence="9" id="KW-0963">Cytoplasm</keyword>
<keyword evidence="1 9" id="KW-0820">tRNA-binding</keyword>
<dbReference type="SUPFAM" id="SSF52402">
    <property type="entry name" value="Adenine nucleotide alpha hydrolases-like"/>
    <property type="match status" value="1"/>
</dbReference>
<feature type="site" description="Interaction with tRNA" evidence="9">
    <location>
        <position position="326"/>
    </location>
</feature>
<feature type="binding site" evidence="9">
    <location>
        <begin position="7"/>
        <end position="14"/>
    </location>
    <ligand>
        <name>ATP</name>
        <dbReference type="ChEBI" id="CHEBI:30616"/>
    </ligand>
</feature>
<dbReference type="Pfam" id="PF20258">
    <property type="entry name" value="tRNA_Me_trans_C"/>
    <property type="match status" value="1"/>
</dbReference>
<dbReference type="InterPro" id="IPR023382">
    <property type="entry name" value="MnmA-like_central_sf"/>
</dbReference>
<dbReference type="Gene3D" id="3.40.50.620">
    <property type="entry name" value="HUPs"/>
    <property type="match status" value="1"/>
</dbReference>
<name>A0ABW9H0U1_9FIRM</name>
<dbReference type="Gene3D" id="2.30.30.280">
    <property type="entry name" value="Adenine nucleotide alpha hydrolases-like domains"/>
    <property type="match status" value="1"/>
</dbReference>
<evidence type="ECO:0000256" key="7">
    <source>
        <dbReference type="ARBA" id="ARBA00023157"/>
    </source>
</evidence>
<evidence type="ECO:0000256" key="4">
    <source>
        <dbReference type="ARBA" id="ARBA00022741"/>
    </source>
</evidence>
<dbReference type="GO" id="GO:0103016">
    <property type="term" value="F:tRNA-uridine 2-sulfurtransferase activity"/>
    <property type="evidence" value="ECO:0007669"/>
    <property type="project" value="UniProtKB-EC"/>
</dbReference>
<evidence type="ECO:0000313" key="12">
    <source>
        <dbReference type="EMBL" id="MFM9413911.1"/>
    </source>
</evidence>
<dbReference type="HAMAP" id="MF_00144">
    <property type="entry name" value="tRNA_thiouridyl_MnmA"/>
    <property type="match status" value="1"/>
</dbReference>
<keyword evidence="5 9" id="KW-0067">ATP-binding</keyword>
<dbReference type="PANTHER" id="PTHR11933:SF5">
    <property type="entry name" value="MITOCHONDRIAL TRNA-SPECIFIC 2-THIOURIDYLASE 1"/>
    <property type="match status" value="1"/>
</dbReference>
<dbReference type="InterPro" id="IPR046884">
    <property type="entry name" value="MnmA-like_central"/>
</dbReference>
<organism evidence="12 13">
    <name type="scientific">Peptococcus simiae</name>
    <dbReference type="NCBI Taxonomy" id="1643805"/>
    <lineage>
        <taxon>Bacteria</taxon>
        <taxon>Bacillati</taxon>
        <taxon>Bacillota</taxon>
        <taxon>Clostridia</taxon>
        <taxon>Eubacteriales</taxon>
        <taxon>Peptococcaceae</taxon>
        <taxon>Peptococcus</taxon>
    </lineage>
</organism>
<dbReference type="EMBL" id="JBJUVG010000007">
    <property type="protein sequence ID" value="MFM9413911.1"/>
    <property type="molecule type" value="Genomic_DNA"/>
</dbReference>
<keyword evidence="3 9" id="KW-0819">tRNA processing</keyword>
<dbReference type="EC" id="2.8.1.13" evidence="9"/>
<keyword evidence="13" id="KW-1185">Reference proteome</keyword>
<comment type="function">
    <text evidence="9">Catalyzes the 2-thiolation of uridine at the wobble position (U34) of tRNA, leading to the formation of s(2)U34.</text>
</comment>
<feature type="binding site" evidence="9">
    <location>
        <position position="33"/>
    </location>
    <ligand>
        <name>ATP</name>
        <dbReference type="ChEBI" id="CHEBI:30616"/>
    </ligand>
</feature>
<feature type="active site" description="Nucleophile" evidence="9">
    <location>
        <position position="93"/>
    </location>
</feature>
<feature type="domain" description="tRNA-specific 2-thiouridylase MnmA-like central" evidence="11">
    <location>
        <begin position="202"/>
        <end position="262"/>
    </location>
</feature>
<protein>
    <recommendedName>
        <fullName evidence="9">tRNA-specific 2-thiouridylase MnmA</fullName>
        <ecNumber evidence="9">2.8.1.13</ecNumber>
    </recommendedName>
</protein>
<evidence type="ECO:0000256" key="8">
    <source>
        <dbReference type="ARBA" id="ARBA00051542"/>
    </source>
</evidence>
<accession>A0ABW9H0U1</accession>
<evidence type="ECO:0000256" key="2">
    <source>
        <dbReference type="ARBA" id="ARBA00022679"/>
    </source>
</evidence>
<evidence type="ECO:0000256" key="1">
    <source>
        <dbReference type="ARBA" id="ARBA00022555"/>
    </source>
</evidence>
<evidence type="ECO:0000259" key="11">
    <source>
        <dbReference type="Pfam" id="PF20259"/>
    </source>
</evidence>
<evidence type="ECO:0000259" key="10">
    <source>
        <dbReference type="Pfam" id="PF20258"/>
    </source>
</evidence>